<dbReference type="InterPro" id="IPR003501">
    <property type="entry name" value="PTS_EIIB_2/3"/>
</dbReference>
<organism evidence="15 16">
    <name type="scientific">Ruminococcus bromii</name>
    <dbReference type="NCBI Taxonomy" id="40518"/>
    <lineage>
        <taxon>Bacteria</taxon>
        <taxon>Bacillati</taxon>
        <taxon>Bacillota</taxon>
        <taxon>Clostridia</taxon>
        <taxon>Eubacteriales</taxon>
        <taxon>Oscillospiraceae</taxon>
        <taxon>Ruminococcus</taxon>
    </lineage>
</organism>
<dbReference type="PANTHER" id="PTHR30505">
    <property type="entry name" value="FRUCTOSE-LIKE PERMEASE"/>
    <property type="match status" value="1"/>
</dbReference>
<dbReference type="InterPro" id="IPR006327">
    <property type="entry name" value="PTS_IIC_fruc"/>
</dbReference>
<accession>A0ABT0NJE3</accession>
<keyword evidence="16" id="KW-1185">Reference proteome</keyword>
<keyword evidence="3" id="KW-1003">Cell membrane</keyword>
<dbReference type="InterPro" id="IPR002178">
    <property type="entry name" value="PTS_EIIA_type-2_dom"/>
</dbReference>
<reference evidence="15 16" key="1">
    <citation type="submission" date="2019-03" db="EMBL/GenBank/DDBJ databases">
        <authorList>
            <person name="Molinero N."/>
            <person name="Sanchez B."/>
            <person name="Walker A."/>
            <person name="Duncan S."/>
            <person name="Delgado S."/>
            <person name="Margolles A."/>
        </authorList>
    </citation>
    <scope>NUCLEOTIDE SEQUENCE [LARGE SCALE GENOMIC DNA]</scope>
    <source>
        <strain evidence="15 16">IPLA60002</strain>
    </source>
</reference>
<proteinExistence type="predicted"/>
<feature type="transmembrane region" description="Helical" evidence="11">
    <location>
        <begin position="391"/>
        <end position="412"/>
    </location>
</feature>
<evidence type="ECO:0000256" key="1">
    <source>
        <dbReference type="ARBA" id="ARBA00004429"/>
    </source>
</evidence>
<dbReference type="InterPro" id="IPR013011">
    <property type="entry name" value="PTS_EIIB_2"/>
</dbReference>
<keyword evidence="6" id="KW-0808">Transferase</keyword>
<evidence type="ECO:0000259" key="14">
    <source>
        <dbReference type="PROSITE" id="PS51104"/>
    </source>
</evidence>
<evidence type="ECO:0000256" key="8">
    <source>
        <dbReference type="ARBA" id="ARBA00022692"/>
    </source>
</evidence>
<feature type="domain" description="PTS EIIB type-2" evidence="13">
    <location>
        <begin position="167"/>
        <end position="264"/>
    </location>
</feature>
<dbReference type="Pfam" id="PF02302">
    <property type="entry name" value="PTS_IIB"/>
    <property type="match status" value="1"/>
</dbReference>
<feature type="transmembrane region" description="Helical" evidence="11">
    <location>
        <begin position="367"/>
        <end position="385"/>
    </location>
</feature>
<dbReference type="PROSITE" id="PS00372">
    <property type="entry name" value="PTS_EIIA_TYPE_2_HIS"/>
    <property type="match status" value="1"/>
</dbReference>
<evidence type="ECO:0000256" key="6">
    <source>
        <dbReference type="ARBA" id="ARBA00022679"/>
    </source>
</evidence>
<protein>
    <submittedName>
        <fullName evidence="15">PTS fructose transporter subunit IIC</fullName>
    </submittedName>
</protein>
<comment type="caution">
    <text evidence="15">The sequence shown here is derived from an EMBL/GenBank/DDBJ whole genome shotgun (WGS) entry which is preliminary data.</text>
</comment>
<name>A0ABT0NJE3_9FIRM</name>
<dbReference type="PROSITE" id="PS51094">
    <property type="entry name" value="PTS_EIIA_TYPE_2"/>
    <property type="match status" value="1"/>
</dbReference>
<feature type="transmembrane region" description="Helical" evidence="11">
    <location>
        <begin position="551"/>
        <end position="568"/>
    </location>
</feature>
<dbReference type="SUPFAM" id="SSF52794">
    <property type="entry name" value="PTS system IIB component-like"/>
    <property type="match status" value="1"/>
</dbReference>
<feature type="domain" description="PTS EIIA type-2" evidence="12">
    <location>
        <begin position="5"/>
        <end position="148"/>
    </location>
</feature>
<dbReference type="InterPro" id="IPR036095">
    <property type="entry name" value="PTS_EIIB-like_sf"/>
</dbReference>
<dbReference type="Gene3D" id="3.40.50.2300">
    <property type="match status" value="1"/>
</dbReference>
<evidence type="ECO:0000256" key="7">
    <source>
        <dbReference type="ARBA" id="ARBA00022683"/>
    </source>
</evidence>
<keyword evidence="10 11" id="KW-0472">Membrane</keyword>
<evidence type="ECO:0000313" key="15">
    <source>
        <dbReference type="EMBL" id="MCL3788194.1"/>
    </source>
</evidence>
<dbReference type="InterPro" id="IPR004715">
    <property type="entry name" value="PTS_IIA_fruc"/>
</dbReference>
<dbReference type="Pfam" id="PF00359">
    <property type="entry name" value="PTS_EIIA_2"/>
    <property type="match status" value="1"/>
</dbReference>
<feature type="transmembrane region" description="Helical" evidence="11">
    <location>
        <begin position="337"/>
        <end position="360"/>
    </location>
</feature>
<evidence type="ECO:0000259" key="13">
    <source>
        <dbReference type="PROSITE" id="PS51099"/>
    </source>
</evidence>
<dbReference type="EMBL" id="SNUZ01000013">
    <property type="protein sequence ID" value="MCL3788194.1"/>
    <property type="molecule type" value="Genomic_DNA"/>
</dbReference>
<keyword evidence="9 11" id="KW-1133">Transmembrane helix</keyword>
<dbReference type="RefSeq" id="WP_249377099.1">
    <property type="nucleotide sequence ID" value="NZ_SNUZ01000013.1"/>
</dbReference>
<evidence type="ECO:0000256" key="10">
    <source>
        <dbReference type="ARBA" id="ARBA00023136"/>
    </source>
</evidence>
<dbReference type="SUPFAM" id="SSF55804">
    <property type="entry name" value="Phoshotransferase/anion transport protein"/>
    <property type="match status" value="1"/>
</dbReference>
<feature type="transmembrane region" description="Helical" evidence="11">
    <location>
        <begin position="512"/>
        <end position="531"/>
    </location>
</feature>
<dbReference type="PROSITE" id="PS51104">
    <property type="entry name" value="PTS_EIIC_TYPE_2"/>
    <property type="match status" value="1"/>
</dbReference>
<dbReference type="NCBIfam" id="TIGR00848">
    <property type="entry name" value="fruA"/>
    <property type="match status" value="1"/>
</dbReference>
<dbReference type="PROSITE" id="PS51099">
    <property type="entry name" value="PTS_EIIB_TYPE_2"/>
    <property type="match status" value="1"/>
</dbReference>
<dbReference type="InterPro" id="IPR050864">
    <property type="entry name" value="Bacterial_PTS_Sugar_Transport"/>
</dbReference>
<sequence>MRITDLLKQSAIELNVSVASKQAAIDKLVSLHDKSGNLVNAAEYKKGILAREEMGTTAVGMEVAIPHAKSTAVKAPALAAITVPNGVDYEAPDGQPCKLIFMIAATTDGDVHLEVLARLMQLLMHEDFTAKLKAAKTPKEFISIIDAKETEKFPDEPKAEVPAKKGYRVLAITACPTGIAHTYMAAESLQKAGDSLNIPIKVETNGSGGAKNVLTEEEIANCDGIIIAADITINLARFDGKPVLQCAVSDGIHKPEELINKIVNKEVPVYHHKGGSADAPKKRGGAYGHLMNGVSHMLPFVVAGGIFIAIAFLIDIACGVNAQEAGSTFGTVTPAAAWFKTLGGVAFNLMVPILSGFIAMSIADRPGLLVGLVGGFLATSGATFADPGAVNTVPSGFLGGLLAGFAGGYLMLAIEKMCDKMPKALEGIKPVLIYPLLGLGGILVVMCAVNPFMGMINSGMSDGLNAIASNPAMMVPLCALLAGMMSIDMGGPFNKAAYAFATLNLANADDQAYIIMAAVMIGGMVPPIAIALSNTFFKNRWTDEERKNAPVNYVMGLSFITEGAIPYAAGHPLQVIPSCIVGSAVAGAFSALFGCKLMAPHGGIFVFATMQGTWYFYLLALAIGAVVSMFMLALLKKPLNKEIKKVK</sequence>
<keyword evidence="4" id="KW-0597">Phosphoprotein</keyword>
<dbReference type="CDD" id="cd05569">
    <property type="entry name" value="PTS_IIB_fructose"/>
    <property type="match status" value="1"/>
</dbReference>
<feature type="transmembrane region" description="Helical" evidence="11">
    <location>
        <begin position="432"/>
        <end position="453"/>
    </location>
</feature>
<evidence type="ECO:0000256" key="2">
    <source>
        <dbReference type="ARBA" id="ARBA00022448"/>
    </source>
</evidence>
<dbReference type="PANTHER" id="PTHR30505:SF28">
    <property type="entry name" value="PTS SYSTEM 2-O-ALPHA-MANNOSYL-D-GLYCERATE-SPECIFIC EIIABC COMPONENT"/>
    <property type="match status" value="1"/>
</dbReference>
<evidence type="ECO:0000256" key="3">
    <source>
        <dbReference type="ARBA" id="ARBA00022475"/>
    </source>
</evidence>
<keyword evidence="2" id="KW-0813">Transport</keyword>
<keyword evidence="8 11" id="KW-0812">Transmembrane</keyword>
<dbReference type="InterPro" id="IPR003353">
    <property type="entry name" value="PTS_IIB_fruc"/>
</dbReference>
<dbReference type="CDD" id="cd00211">
    <property type="entry name" value="PTS_IIA_fru"/>
    <property type="match status" value="1"/>
</dbReference>
<evidence type="ECO:0000256" key="5">
    <source>
        <dbReference type="ARBA" id="ARBA00022597"/>
    </source>
</evidence>
<dbReference type="Proteomes" id="UP001056693">
    <property type="component" value="Unassembled WGS sequence"/>
</dbReference>
<feature type="domain" description="PTS EIIC type-2" evidence="14">
    <location>
        <begin position="286"/>
        <end position="645"/>
    </location>
</feature>
<evidence type="ECO:0000313" key="16">
    <source>
        <dbReference type="Proteomes" id="UP001056693"/>
    </source>
</evidence>
<dbReference type="InterPro" id="IPR016152">
    <property type="entry name" value="PTrfase/Anion_transptr"/>
</dbReference>
<evidence type="ECO:0000256" key="4">
    <source>
        <dbReference type="ARBA" id="ARBA00022553"/>
    </source>
</evidence>
<evidence type="ECO:0000256" key="11">
    <source>
        <dbReference type="SAM" id="Phobius"/>
    </source>
</evidence>
<dbReference type="NCBIfam" id="TIGR00829">
    <property type="entry name" value="FRU"/>
    <property type="match status" value="1"/>
</dbReference>
<keyword evidence="5" id="KW-0762">Sugar transport</keyword>
<comment type="subcellular location">
    <subcellularLocation>
        <location evidence="1">Cell inner membrane</location>
        <topology evidence="1">Multi-pass membrane protein</topology>
    </subcellularLocation>
</comment>
<feature type="transmembrane region" description="Helical" evidence="11">
    <location>
        <begin position="614"/>
        <end position="635"/>
    </location>
</feature>
<dbReference type="Gene3D" id="3.40.930.10">
    <property type="entry name" value="Mannitol-specific EII, Chain A"/>
    <property type="match status" value="1"/>
</dbReference>
<evidence type="ECO:0000256" key="9">
    <source>
        <dbReference type="ARBA" id="ARBA00022989"/>
    </source>
</evidence>
<feature type="transmembrane region" description="Helical" evidence="11">
    <location>
        <begin position="297"/>
        <end position="317"/>
    </location>
</feature>
<keyword evidence="7" id="KW-0598">Phosphotransferase system</keyword>
<feature type="transmembrane region" description="Helical" evidence="11">
    <location>
        <begin position="473"/>
        <end position="491"/>
    </location>
</feature>
<dbReference type="NCBIfam" id="TIGR01427">
    <property type="entry name" value="PTS_IIC_fructo"/>
    <property type="match status" value="1"/>
</dbReference>
<gene>
    <name evidence="15" type="ORF">E2N93_09300</name>
</gene>
<evidence type="ECO:0000259" key="12">
    <source>
        <dbReference type="PROSITE" id="PS51094"/>
    </source>
</evidence>
<dbReference type="InterPro" id="IPR013014">
    <property type="entry name" value="PTS_EIIC_2"/>
</dbReference>